<comment type="caution">
    <text evidence="2">The sequence shown here is derived from an EMBL/GenBank/DDBJ whole genome shotgun (WGS) entry which is preliminary data.</text>
</comment>
<gene>
    <name evidence="2" type="ORF">GCM10007977_080380</name>
</gene>
<keyword evidence="1" id="KW-0472">Membrane</keyword>
<dbReference type="EMBL" id="BMPI01000054">
    <property type="protein sequence ID" value="GGM66681.1"/>
    <property type="molecule type" value="Genomic_DNA"/>
</dbReference>
<protein>
    <submittedName>
        <fullName evidence="2">Uncharacterized protein</fullName>
    </submittedName>
</protein>
<keyword evidence="1" id="KW-0812">Transmembrane</keyword>
<dbReference type="AlphaFoldDB" id="A0A917UAJ9"/>
<reference evidence="2" key="2">
    <citation type="submission" date="2020-09" db="EMBL/GenBank/DDBJ databases">
        <authorList>
            <person name="Sun Q."/>
            <person name="Ohkuma M."/>
        </authorList>
    </citation>
    <scope>NUCLEOTIDE SEQUENCE</scope>
    <source>
        <strain evidence="2">JCM 19831</strain>
    </source>
</reference>
<accession>A0A917UAJ9</accession>
<name>A0A917UAJ9_9ACTN</name>
<sequence>MSSQWRKGRRRAESVAEDAWDYLRAAVGSASDTARSVGGTVRHRASDLADEATNRYDAASDRVGSAADEAWRRANLALDALSGRRPRKPWGWIAVAVLGGVAVGWAVAASAPKAISAAADRFAADEPDEIPPDTTTAYDTPAV</sequence>
<keyword evidence="1" id="KW-1133">Transmembrane helix</keyword>
<keyword evidence="3" id="KW-1185">Reference proteome</keyword>
<dbReference type="Proteomes" id="UP000642070">
    <property type="component" value="Unassembled WGS sequence"/>
</dbReference>
<organism evidence="2 3">
    <name type="scientific">Dactylosporangium sucinum</name>
    <dbReference type="NCBI Taxonomy" id="1424081"/>
    <lineage>
        <taxon>Bacteria</taxon>
        <taxon>Bacillati</taxon>
        <taxon>Actinomycetota</taxon>
        <taxon>Actinomycetes</taxon>
        <taxon>Micromonosporales</taxon>
        <taxon>Micromonosporaceae</taxon>
        <taxon>Dactylosporangium</taxon>
    </lineage>
</organism>
<evidence type="ECO:0000313" key="3">
    <source>
        <dbReference type="Proteomes" id="UP000642070"/>
    </source>
</evidence>
<reference evidence="2" key="1">
    <citation type="journal article" date="2014" name="Int. J. Syst. Evol. Microbiol.">
        <title>Complete genome sequence of Corynebacterium casei LMG S-19264T (=DSM 44701T), isolated from a smear-ripened cheese.</title>
        <authorList>
            <consortium name="US DOE Joint Genome Institute (JGI-PGF)"/>
            <person name="Walter F."/>
            <person name="Albersmeier A."/>
            <person name="Kalinowski J."/>
            <person name="Ruckert C."/>
        </authorList>
    </citation>
    <scope>NUCLEOTIDE SEQUENCE</scope>
    <source>
        <strain evidence="2">JCM 19831</strain>
    </source>
</reference>
<proteinExistence type="predicted"/>
<evidence type="ECO:0000313" key="2">
    <source>
        <dbReference type="EMBL" id="GGM66681.1"/>
    </source>
</evidence>
<evidence type="ECO:0000256" key="1">
    <source>
        <dbReference type="SAM" id="Phobius"/>
    </source>
</evidence>
<dbReference type="RefSeq" id="WP_190255303.1">
    <property type="nucleotide sequence ID" value="NZ_BMPI01000054.1"/>
</dbReference>
<feature type="transmembrane region" description="Helical" evidence="1">
    <location>
        <begin position="90"/>
        <end position="108"/>
    </location>
</feature>